<dbReference type="Proteomes" id="UP000325433">
    <property type="component" value="Unassembled WGS sequence"/>
</dbReference>
<proteinExistence type="predicted"/>
<name>A0A5N6WEK4_9EURO</name>
<organism evidence="2 3">
    <name type="scientific">Aspergillus transmontanensis</name>
    <dbReference type="NCBI Taxonomy" id="1034304"/>
    <lineage>
        <taxon>Eukaryota</taxon>
        <taxon>Fungi</taxon>
        <taxon>Dikarya</taxon>
        <taxon>Ascomycota</taxon>
        <taxon>Pezizomycotina</taxon>
        <taxon>Eurotiomycetes</taxon>
        <taxon>Eurotiomycetidae</taxon>
        <taxon>Eurotiales</taxon>
        <taxon>Aspergillaceae</taxon>
        <taxon>Aspergillus</taxon>
        <taxon>Aspergillus subgen. Circumdati</taxon>
    </lineage>
</organism>
<evidence type="ECO:0000313" key="3">
    <source>
        <dbReference type="Proteomes" id="UP000325433"/>
    </source>
</evidence>
<reference evidence="3" key="1">
    <citation type="submission" date="2019-04" db="EMBL/GenBank/DDBJ databases">
        <title>Friends and foes A comparative genomics studyof 23 Aspergillus species from section Flavi.</title>
        <authorList>
            <consortium name="DOE Joint Genome Institute"/>
            <person name="Kjaerbolling I."/>
            <person name="Vesth T."/>
            <person name="Frisvad J.C."/>
            <person name="Nybo J.L."/>
            <person name="Theobald S."/>
            <person name="Kildgaard S."/>
            <person name="Isbrandt T."/>
            <person name="Kuo A."/>
            <person name="Sato A."/>
            <person name="Lyhne E.K."/>
            <person name="Kogle M.E."/>
            <person name="Wiebenga A."/>
            <person name="Kun R.S."/>
            <person name="Lubbers R.J."/>
            <person name="Makela M.R."/>
            <person name="Barry K."/>
            <person name="Chovatia M."/>
            <person name="Clum A."/>
            <person name="Daum C."/>
            <person name="Haridas S."/>
            <person name="He G."/>
            <person name="LaButti K."/>
            <person name="Lipzen A."/>
            <person name="Mondo S."/>
            <person name="Riley R."/>
            <person name="Salamov A."/>
            <person name="Simmons B.A."/>
            <person name="Magnuson J.K."/>
            <person name="Henrissat B."/>
            <person name="Mortensen U.H."/>
            <person name="Larsen T.O."/>
            <person name="Devries R.P."/>
            <person name="Grigoriev I.V."/>
            <person name="Machida M."/>
            <person name="Baker S.E."/>
            <person name="Andersen M.R."/>
        </authorList>
    </citation>
    <scope>NUCLEOTIDE SEQUENCE [LARGE SCALE GENOMIC DNA]</scope>
    <source>
        <strain evidence="3">CBS 130015</strain>
    </source>
</reference>
<feature type="region of interest" description="Disordered" evidence="1">
    <location>
        <begin position="1"/>
        <end position="24"/>
    </location>
</feature>
<accession>A0A5N6WEK4</accession>
<dbReference type="EMBL" id="ML738294">
    <property type="protein sequence ID" value="KAE8319244.1"/>
    <property type="molecule type" value="Genomic_DNA"/>
</dbReference>
<feature type="region of interest" description="Disordered" evidence="1">
    <location>
        <begin position="51"/>
        <end position="94"/>
    </location>
</feature>
<keyword evidence="3" id="KW-1185">Reference proteome</keyword>
<dbReference type="AlphaFoldDB" id="A0A5N6WEK4"/>
<sequence length="94" mass="9683">MGNRGIAARRGETTKTGSEVQGPGEMEWLKSSISWFAVMAVLFTAVAAKSTATTTTSTATTSAKESSSSASTKPTKNAAAGNALNNPLAFLREL</sequence>
<protein>
    <submittedName>
        <fullName evidence="2">Uncharacterized protein</fullName>
    </submittedName>
</protein>
<evidence type="ECO:0000256" key="1">
    <source>
        <dbReference type="SAM" id="MobiDB-lite"/>
    </source>
</evidence>
<evidence type="ECO:0000313" key="2">
    <source>
        <dbReference type="EMBL" id="KAE8319244.1"/>
    </source>
</evidence>
<gene>
    <name evidence="2" type="ORF">BDV41DRAFT_228484</name>
</gene>